<gene>
    <name evidence="4" type="ORF">EVJ46_08245</name>
</gene>
<evidence type="ECO:0000256" key="1">
    <source>
        <dbReference type="PROSITE-ProRule" id="PRU00169"/>
    </source>
</evidence>
<dbReference type="PANTHER" id="PTHR45228">
    <property type="entry name" value="CYCLIC DI-GMP PHOSPHODIESTERASE TM_0186-RELATED"/>
    <property type="match status" value="1"/>
</dbReference>
<evidence type="ECO:0000259" key="3">
    <source>
        <dbReference type="PROSITE" id="PS51832"/>
    </source>
</evidence>
<reference evidence="4 5" key="1">
    <citation type="journal article" date="2019" name="ISME J.">
        <title>Insights into ecological role of a new deltaproteobacterial order Candidatus Acidulodesulfobacterales by metagenomics and metatranscriptomics.</title>
        <authorList>
            <person name="Tan S."/>
            <person name="Liu J."/>
            <person name="Fang Y."/>
            <person name="Hedlund B.P."/>
            <person name="Lian Z.H."/>
            <person name="Huang L.Y."/>
            <person name="Li J.T."/>
            <person name="Huang L.N."/>
            <person name="Li W.J."/>
            <person name="Jiang H.C."/>
            <person name="Dong H.L."/>
            <person name="Shu W.S."/>
        </authorList>
    </citation>
    <scope>NUCLEOTIDE SEQUENCE [LARGE SCALE GENOMIC DNA]</scope>
    <source>
        <strain evidence="4">AP2</strain>
    </source>
</reference>
<dbReference type="PANTHER" id="PTHR45228:SF4">
    <property type="entry name" value="LIPOPROTEIN"/>
    <property type="match status" value="1"/>
</dbReference>
<feature type="domain" description="Response regulatory" evidence="2">
    <location>
        <begin position="96"/>
        <end position="245"/>
    </location>
</feature>
<dbReference type="SMART" id="SM00471">
    <property type="entry name" value="HDc"/>
    <property type="match status" value="1"/>
</dbReference>
<name>A0A519BFX4_ACIG2</name>
<dbReference type="PROSITE" id="PS51832">
    <property type="entry name" value="HD_GYP"/>
    <property type="match status" value="1"/>
</dbReference>
<feature type="modified residue" description="4-aspartylphosphate" evidence="1">
    <location>
        <position position="175"/>
    </location>
</feature>
<dbReference type="SMART" id="SM00448">
    <property type="entry name" value="REC"/>
    <property type="match status" value="1"/>
</dbReference>
<dbReference type="AlphaFoldDB" id="A0A519BFX4"/>
<dbReference type="EMBL" id="SGBC01000003">
    <property type="protein sequence ID" value="RZD16167.1"/>
    <property type="molecule type" value="Genomic_DNA"/>
</dbReference>
<dbReference type="InterPro" id="IPR052020">
    <property type="entry name" value="Cyclic_di-GMP/3'3'-cGAMP_PDE"/>
</dbReference>
<proteinExistence type="predicted"/>
<dbReference type="Pfam" id="PF00072">
    <property type="entry name" value="Response_reg"/>
    <property type="match status" value="1"/>
</dbReference>
<dbReference type="CDD" id="cd00077">
    <property type="entry name" value="HDc"/>
    <property type="match status" value="1"/>
</dbReference>
<dbReference type="InterPro" id="IPR037522">
    <property type="entry name" value="HD_GYP_dom"/>
</dbReference>
<protein>
    <submittedName>
        <fullName evidence="4">Response regulator</fullName>
    </submittedName>
</protein>
<dbReference type="SUPFAM" id="SSF109604">
    <property type="entry name" value="HD-domain/PDEase-like"/>
    <property type="match status" value="1"/>
</dbReference>
<organism evidence="4 5">
    <name type="scientific">Acididesulfobacter guangdongensis</name>
    <dbReference type="NCBI Taxonomy" id="2597225"/>
    <lineage>
        <taxon>Bacteria</taxon>
        <taxon>Deltaproteobacteria</taxon>
        <taxon>Candidatus Acidulodesulfobacterales</taxon>
        <taxon>Candidatus Acididesulfobacter</taxon>
    </lineage>
</organism>
<dbReference type="Gene3D" id="1.10.3210.10">
    <property type="entry name" value="Hypothetical protein af1432"/>
    <property type="match status" value="1"/>
</dbReference>
<comment type="caution">
    <text evidence="4">The sequence shown here is derived from an EMBL/GenBank/DDBJ whole genome shotgun (WGS) entry which is preliminary data.</text>
</comment>
<dbReference type="InterPro" id="IPR001789">
    <property type="entry name" value="Sig_transdc_resp-reg_receiver"/>
</dbReference>
<keyword evidence="1" id="KW-0597">Phosphoprotein</keyword>
<dbReference type="InterPro" id="IPR003607">
    <property type="entry name" value="HD/PDEase_dom"/>
</dbReference>
<dbReference type="SUPFAM" id="SSF52172">
    <property type="entry name" value="CheY-like"/>
    <property type="match status" value="1"/>
</dbReference>
<evidence type="ECO:0000313" key="5">
    <source>
        <dbReference type="Proteomes" id="UP000316562"/>
    </source>
</evidence>
<evidence type="ECO:0000259" key="2">
    <source>
        <dbReference type="PROSITE" id="PS50110"/>
    </source>
</evidence>
<dbReference type="Proteomes" id="UP000316562">
    <property type="component" value="Unassembled WGS sequence"/>
</dbReference>
<dbReference type="GO" id="GO:0000160">
    <property type="term" value="P:phosphorelay signal transduction system"/>
    <property type="evidence" value="ECO:0007669"/>
    <property type="project" value="InterPro"/>
</dbReference>
<evidence type="ECO:0000313" key="4">
    <source>
        <dbReference type="EMBL" id="RZD16167.1"/>
    </source>
</evidence>
<feature type="domain" description="HD-GYP" evidence="3">
    <location>
        <begin position="253"/>
        <end position="445"/>
    </location>
</feature>
<sequence>MRILKKDADTDVFLSNYNFRRSGCKSKNDCGDDICAPVNIYGGRQSSNYANLNGGALTDNSASSADSLSRNVSQPLNRLYNDDKTGEDNVIKTKFNILIAEDNEINAELMKTIIEAENSTDSVSDYNNYNTKRRSNSLPSASSLPYKINTVIAENGKKALDIIFSDANIDLIILDLMMPIINGFDVLQQIKSSGCNSRLANIPVLIVSALSESSTISKGIELGANDYITKPIVKNIFKAKVNSLINLKKLYDTLESSEHIIMSLALAVEAKDKYTSGHSKRVSMLAYNFGKYLGLGEEDCLLLKRAGCIHDIGKIGIPNDVLNKTGKLSDEEFKLIRNHSVMSSDICKPLISLKKESYIARYHHERFDGNGYPGELSSKNIPFLSRILSVVDSYDAMTSDRPYRKALSKEKALSIFEAEKESGQWDSDIVNELIKFINISDFKYN</sequence>
<dbReference type="InterPro" id="IPR011006">
    <property type="entry name" value="CheY-like_superfamily"/>
</dbReference>
<dbReference type="CDD" id="cd17574">
    <property type="entry name" value="REC_OmpR"/>
    <property type="match status" value="1"/>
</dbReference>
<dbReference type="Pfam" id="PF13487">
    <property type="entry name" value="HD_5"/>
    <property type="match status" value="1"/>
</dbReference>
<dbReference type="PROSITE" id="PS50110">
    <property type="entry name" value="RESPONSE_REGULATORY"/>
    <property type="match status" value="1"/>
</dbReference>
<dbReference type="Gene3D" id="3.40.50.2300">
    <property type="match status" value="1"/>
</dbReference>
<accession>A0A519BFX4</accession>